<name>A0A9J6AFX7_SOLCO</name>
<evidence type="ECO:0000256" key="5">
    <source>
        <dbReference type="ARBA" id="ARBA00022525"/>
    </source>
</evidence>
<comment type="catalytic activity">
    <reaction evidence="9">
        <text>[(1-&gt;4)-alpha-D-galacturonosyl methyl ester](n) + n H2O = [(1-&gt;4)-alpha-D-galacturonosyl](n) + n methanol + n H(+)</text>
        <dbReference type="Rhea" id="RHEA:22380"/>
        <dbReference type="Rhea" id="RHEA-COMP:14570"/>
        <dbReference type="Rhea" id="RHEA-COMP:14573"/>
        <dbReference type="ChEBI" id="CHEBI:15377"/>
        <dbReference type="ChEBI" id="CHEBI:15378"/>
        <dbReference type="ChEBI" id="CHEBI:17790"/>
        <dbReference type="ChEBI" id="CHEBI:140522"/>
        <dbReference type="ChEBI" id="CHEBI:140523"/>
        <dbReference type="EC" id="3.1.1.11"/>
    </reaction>
</comment>
<evidence type="ECO:0000256" key="8">
    <source>
        <dbReference type="ARBA" id="ARBA00023316"/>
    </source>
</evidence>
<evidence type="ECO:0000256" key="3">
    <source>
        <dbReference type="ARBA" id="ARBA00013229"/>
    </source>
</evidence>
<keyword evidence="8" id="KW-0961">Cell wall biogenesis/degradation</keyword>
<gene>
    <name evidence="12" type="ORF">H5410_008539</name>
</gene>
<keyword evidence="7" id="KW-0063">Aspartyl esterase</keyword>
<feature type="signal peptide" evidence="10">
    <location>
        <begin position="1"/>
        <end position="24"/>
    </location>
</feature>
<accession>A0A9J6AFX7</accession>
<organism evidence="12 13">
    <name type="scientific">Solanum commersonii</name>
    <name type="common">Commerson's wild potato</name>
    <name type="synonym">Commerson's nightshade</name>
    <dbReference type="NCBI Taxonomy" id="4109"/>
    <lineage>
        <taxon>Eukaryota</taxon>
        <taxon>Viridiplantae</taxon>
        <taxon>Streptophyta</taxon>
        <taxon>Embryophyta</taxon>
        <taxon>Tracheophyta</taxon>
        <taxon>Spermatophyta</taxon>
        <taxon>Magnoliopsida</taxon>
        <taxon>eudicotyledons</taxon>
        <taxon>Gunneridae</taxon>
        <taxon>Pentapetalae</taxon>
        <taxon>asterids</taxon>
        <taxon>lamiids</taxon>
        <taxon>Solanales</taxon>
        <taxon>Solanaceae</taxon>
        <taxon>Solanoideae</taxon>
        <taxon>Solaneae</taxon>
        <taxon>Solanum</taxon>
    </lineage>
</organism>
<keyword evidence="13" id="KW-1185">Reference proteome</keyword>
<dbReference type="EC" id="3.1.1.11" evidence="3"/>
<keyword evidence="10" id="KW-0732">Signal</keyword>
<evidence type="ECO:0000256" key="7">
    <source>
        <dbReference type="ARBA" id="ARBA00023085"/>
    </source>
</evidence>
<dbReference type="InterPro" id="IPR012334">
    <property type="entry name" value="Pectin_lyas_fold"/>
</dbReference>
<evidence type="ECO:0000256" key="10">
    <source>
        <dbReference type="SAM" id="SignalP"/>
    </source>
</evidence>
<evidence type="ECO:0000313" key="12">
    <source>
        <dbReference type="EMBL" id="KAG5623321.1"/>
    </source>
</evidence>
<evidence type="ECO:0000256" key="2">
    <source>
        <dbReference type="ARBA" id="ARBA00005184"/>
    </source>
</evidence>
<comment type="caution">
    <text evidence="12">The sequence shown here is derived from an EMBL/GenBank/DDBJ whole genome shotgun (WGS) entry which is preliminary data.</text>
</comment>
<dbReference type="InterPro" id="IPR000070">
    <property type="entry name" value="Pectinesterase_cat"/>
</dbReference>
<feature type="domain" description="Pectinesterase catalytic" evidence="11">
    <location>
        <begin position="29"/>
        <end position="317"/>
    </location>
</feature>
<dbReference type="EMBL" id="JACXVP010000002">
    <property type="protein sequence ID" value="KAG5623321.1"/>
    <property type="molecule type" value="Genomic_DNA"/>
</dbReference>
<protein>
    <recommendedName>
        <fullName evidence="3">pectinesterase</fullName>
        <ecNumber evidence="3">3.1.1.11</ecNumber>
    </recommendedName>
</protein>
<keyword evidence="4" id="KW-0134">Cell wall</keyword>
<dbReference type="Pfam" id="PF01095">
    <property type="entry name" value="Pectinesterase"/>
    <property type="match status" value="1"/>
</dbReference>
<dbReference type="GO" id="GO:0042545">
    <property type="term" value="P:cell wall modification"/>
    <property type="evidence" value="ECO:0007669"/>
    <property type="project" value="InterPro"/>
</dbReference>
<evidence type="ECO:0000256" key="9">
    <source>
        <dbReference type="ARBA" id="ARBA00047928"/>
    </source>
</evidence>
<dbReference type="OrthoDB" id="1546079at2759"/>
<comment type="pathway">
    <text evidence="2">Glycan metabolism; pectin degradation; 2-dehydro-3-deoxy-D-gluconate from pectin: step 1/5.</text>
</comment>
<dbReference type="PANTHER" id="PTHR31707">
    <property type="entry name" value="PECTINESTERASE"/>
    <property type="match status" value="1"/>
</dbReference>
<comment type="subcellular location">
    <subcellularLocation>
        <location evidence="1">Secreted</location>
        <location evidence="1">Cell wall</location>
    </subcellularLocation>
</comment>
<reference evidence="12 13" key="1">
    <citation type="submission" date="2020-09" db="EMBL/GenBank/DDBJ databases">
        <title>De no assembly of potato wild relative species, Solanum commersonii.</title>
        <authorList>
            <person name="Cho K."/>
        </authorList>
    </citation>
    <scope>NUCLEOTIDE SEQUENCE [LARGE SCALE GENOMIC DNA]</scope>
    <source>
        <strain evidence="12">LZ3.2</strain>
        <tissue evidence="12">Leaf</tissue>
    </source>
</reference>
<dbReference type="FunFam" id="2.160.20.10:FF:000029">
    <property type="entry name" value="Pectinesterase 4"/>
    <property type="match status" value="1"/>
</dbReference>
<evidence type="ECO:0000256" key="1">
    <source>
        <dbReference type="ARBA" id="ARBA00004191"/>
    </source>
</evidence>
<feature type="chain" id="PRO_5039932384" description="pectinesterase" evidence="10">
    <location>
        <begin position="25"/>
        <end position="330"/>
    </location>
</feature>
<dbReference type="Gene3D" id="2.160.20.10">
    <property type="entry name" value="Single-stranded right-handed beta-helix, Pectin lyase-like"/>
    <property type="match status" value="1"/>
</dbReference>
<sequence length="330" mass="36049">MAMKGKDKVILTVIVMLWWSAVNCMTFDSTVAQDGSGDYKTISEALNAAPKMSSKTYFIHVKKGLYNENITIPNDKPNIALVGDGMDATVITASKSSKGYRTPNTATLEVYGSGFIGISLSIRNTAGAAGGQAAALTIAPFKGFASFYKCSFLGCQDTIFSSDTSFFRECLVFGTIDFITGSGRAIFQNCRLKARPPNHGQGVRILAPGADSITSNPGLVLQNCNISTTRNFNKTQVESFLGWPWKNGGKAVIMSSYISDFIDPRGWSENPQVTHIYLAEYNNRGPGSDTSKRVQWSKVIDKTEASKFTVRNFLQGDKWIPKCIPYDLDL</sequence>
<dbReference type="InterPro" id="IPR011050">
    <property type="entry name" value="Pectin_lyase_fold/virulence"/>
</dbReference>
<dbReference type="Proteomes" id="UP000824120">
    <property type="component" value="Chromosome 2"/>
</dbReference>
<proteinExistence type="predicted"/>
<keyword evidence="6" id="KW-0378">Hydrolase</keyword>
<evidence type="ECO:0000256" key="4">
    <source>
        <dbReference type="ARBA" id="ARBA00022512"/>
    </source>
</evidence>
<keyword evidence="5" id="KW-0964">Secreted</keyword>
<dbReference type="AlphaFoldDB" id="A0A9J6AFX7"/>
<dbReference type="GO" id="GO:0030599">
    <property type="term" value="F:pectinesterase activity"/>
    <property type="evidence" value="ECO:0007669"/>
    <property type="project" value="UniProtKB-EC"/>
</dbReference>
<evidence type="ECO:0000256" key="6">
    <source>
        <dbReference type="ARBA" id="ARBA00022801"/>
    </source>
</evidence>
<dbReference type="SUPFAM" id="SSF51126">
    <property type="entry name" value="Pectin lyase-like"/>
    <property type="match status" value="1"/>
</dbReference>
<evidence type="ECO:0000259" key="11">
    <source>
        <dbReference type="Pfam" id="PF01095"/>
    </source>
</evidence>
<evidence type="ECO:0000313" key="13">
    <source>
        <dbReference type="Proteomes" id="UP000824120"/>
    </source>
</evidence>